<dbReference type="InterPro" id="IPR027417">
    <property type="entry name" value="P-loop_NTPase"/>
</dbReference>
<comment type="caution">
    <text evidence="1">The sequence shown here is derived from an EMBL/GenBank/DDBJ whole genome shotgun (WGS) entry which is preliminary data.</text>
</comment>
<dbReference type="Proteomes" id="UP000056453">
    <property type="component" value="Unassembled WGS sequence"/>
</dbReference>
<evidence type="ECO:0008006" key="3">
    <source>
        <dbReference type="Google" id="ProtNLM"/>
    </source>
</evidence>
<keyword evidence="2" id="KW-1185">Reference proteome</keyword>
<evidence type="ECO:0000313" key="1">
    <source>
        <dbReference type="EMBL" id="KVP97825.1"/>
    </source>
</evidence>
<proteinExistence type="predicted"/>
<sequence length="731" mass="80737">MNILAKLLGQHRFNEAMAPTRPGGWIAQDPRTGRLTANLMLRLHTSMLEPAMFKHLPLMLGPNIEVRTGLLARRVFPSELGAWVKAHKTPDLVQVAQDSAKHLAREGLREVRQYLWLVATVTAGAPPQEMDALLEELENHGRAIASHLRVRCHPVDNCREVAKTYEAPSDPTGGIPSVASTFFPVQPDWTGYLQPGWGPLDGAHMVVPELLHLPHPSFTVWVTAQALSRRDCRRAARDLRSALQTLLSPGRTEHIRQRRLAAEVGDLLRCQYQLTLHHCAKGLRQQALAAMQRHGLAFFEESPGFLGWRATKKAFWAHDEELAACCPLQELSDCSTDHGGLLLRTDAGTPMVLDPFHSDTNHNVMVAGGQGAGKDYLCRSLLSTHVAQGHPAWLVAGKGSAVSTTTLVGMLGGRSQVLELDGTGLNPLAMCVDEDDVFELRNWMASLISPVVVDLDPASLLRLERAMVVAWEHRNGPLSLEQVRQELEREDDALCRALALALAPYTREGEYARLFSGEPIDLSTDSLLVLDTTAFANANAPVLTMTLMSMLSLHWKHMGIPRKLAYFDAGDEWARYDYQLTGAATLIQAILRRARMRNGAIVTCLPYSELKDWRRLPVIQAVVENTAWHLLMQVPRYAEDLADLRRDIGYPARVADLWQRARTIPHQLAKFVLVSGTGAQLLSLSPGKLHLAMHAPDDLCGRAYQATRQQGLSPLDALDAAVAARDTGRNG</sequence>
<protein>
    <recommendedName>
        <fullName evidence="3">ATP-binding protein</fullName>
    </recommendedName>
</protein>
<accession>A0AAW3MVL6</accession>
<evidence type="ECO:0000313" key="2">
    <source>
        <dbReference type="Proteomes" id="UP000056453"/>
    </source>
</evidence>
<name>A0AAW3MVL6_9BURK</name>
<dbReference type="EMBL" id="LPBJ01000047">
    <property type="protein sequence ID" value="KVP97825.1"/>
    <property type="molecule type" value="Genomic_DNA"/>
</dbReference>
<dbReference type="Gene3D" id="3.40.50.300">
    <property type="entry name" value="P-loop containing nucleotide triphosphate hydrolases"/>
    <property type="match status" value="1"/>
</dbReference>
<reference evidence="1 2" key="1">
    <citation type="submission" date="2015-11" db="EMBL/GenBank/DDBJ databases">
        <title>Expanding the genomic diversity of Burkholderia species for the development of highly accurate diagnostics.</title>
        <authorList>
            <person name="Sahl J."/>
            <person name="Keim P."/>
            <person name="Wagner D."/>
        </authorList>
    </citation>
    <scope>NUCLEOTIDE SEQUENCE [LARGE SCALE GENOMIC DNA]</scope>
    <source>
        <strain evidence="1 2">MSMB1808WGS</strain>
    </source>
</reference>
<organism evidence="1 2">
    <name type="scientific">Burkholderia ubonensis</name>
    <dbReference type="NCBI Taxonomy" id="101571"/>
    <lineage>
        <taxon>Bacteria</taxon>
        <taxon>Pseudomonadati</taxon>
        <taxon>Pseudomonadota</taxon>
        <taxon>Betaproteobacteria</taxon>
        <taxon>Burkholderiales</taxon>
        <taxon>Burkholderiaceae</taxon>
        <taxon>Burkholderia</taxon>
        <taxon>Burkholderia cepacia complex</taxon>
    </lineage>
</organism>
<dbReference type="Gene3D" id="1.10.8.730">
    <property type="match status" value="1"/>
</dbReference>
<gene>
    <name evidence="1" type="ORF">WJ96_04445</name>
</gene>
<dbReference type="AlphaFoldDB" id="A0AAW3MVL6"/>
<dbReference type="SUPFAM" id="SSF52540">
    <property type="entry name" value="P-loop containing nucleoside triphosphate hydrolases"/>
    <property type="match status" value="1"/>
</dbReference>
<dbReference type="RefSeq" id="WP_059928330.1">
    <property type="nucleotide sequence ID" value="NZ_LPBG01000117.1"/>
</dbReference>